<evidence type="ECO:0000313" key="1">
    <source>
        <dbReference type="EMBL" id="CAI6342762.1"/>
    </source>
</evidence>
<reference evidence="1 2" key="1">
    <citation type="submission" date="2023-01" db="EMBL/GenBank/DDBJ databases">
        <authorList>
            <person name="Whitehead M."/>
        </authorList>
    </citation>
    <scope>NUCLEOTIDE SEQUENCE [LARGE SCALE GENOMIC DNA]</scope>
</reference>
<name>A0AAV0VEV9_9HEMI</name>
<dbReference type="EMBL" id="CARXXK010000001">
    <property type="protein sequence ID" value="CAI6342762.1"/>
    <property type="molecule type" value="Genomic_DNA"/>
</dbReference>
<gene>
    <name evidence="1" type="ORF">MEUPH1_LOCUS115</name>
</gene>
<comment type="caution">
    <text evidence="1">The sequence shown here is derived from an EMBL/GenBank/DDBJ whole genome shotgun (WGS) entry which is preliminary data.</text>
</comment>
<protein>
    <submittedName>
        <fullName evidence="1">Uncharacterized protein</fullName>
    </submittedName>
</protein>
<accession>A0AAV0VEV9</accession>
<evidence type="ECO:0000313" key="2">
    <source>
        <dbReference type="Proteomes" id="UP001160148"/>
    </source>
</evidence>
<keyword evidence="2" id="KW-1185">Reference proteome</keyword>
<proteinExistence type="predicted"/>
<dbReference type="AlphaFoldDB" id="A0AAV0VEV9"/>
<sequence>MKSDFNSHFAYFVTDLDLERLEGDALGHTKLVARLHFKSSFQNVRKSPLVYSKNRVVETAVDAQYLRILQFLVEGRCRLWKGRVCTV</sequence>
<organism evidence="1 2">
    <name type="scientific">Macrosiphum euphorbiae</name>
    <name type="common">potato aphid</name>
    <dbReference type="NCBI Taxonomy" id="13131"/>
    <lineage>
        <taxon>Eukaryota</taxon>
        <taxon>Metazoa</taxon>
        <taxon>Ecdysozoa</taxon>
        <taxon>Arthropoda</taxon>
        <taxon>Hexapoda</taxon>
        <taxon>Insecta</taxon>
        <taxon>Pterygota</taxon>
        <taxon>Neoptera</taxon>
        <taxon>Paraneoptera</taxon>
        <taxon>Hemiptera</taxon>
        <taxon>Sternorrhyncha</taxon>
        <taxon>Aphidomorpha</taxon>
        <taxon>Aphidoidea</taxon>
        <taxon>Aphididae</taxon>
        <taxon>Macrosiphini</taxon>
        <taxon>Macrosiphum</taxon>
    </lineage>
</organism>
<dbReference type="Proteomes" id="UP001160148">
    <property type="component" value="Unassembled WGS sequence"/>
</dbReference>